<dbReference type="Proteomes" id="UP000192906">
    <property type="component" value="Unassembled WGS sequence"/>
</dbReference>
<protein>
    <submittedName>
        <fullName evidence="2">Glutamine cyclotransferase</fullName>
    </submittedName>
</protein>
<proteinExistence type="predicted"/>
<evidence type="ECO:0000256" key="1">
    <source>
        <dbReference type="SAM" id="SignalP"/>
    </source>
</evidence>
<dbReference type="PANTHER" id="PTHR31270:SF1">
    <property type="entry name" value="GLUTAMINYL-PEPTIDE CYCLOTRANSFERASE"/>
    <property type="match status" value="1"/>
</dbReference>
<accession>A0A1X7DI65</accession>
<gene>
    <name evidence="2" type="ORF">SAMN06295933_1944</name>
</gene>
<dbReference type="PANTHER" id="PTHR31270">
    <property type="entry name" value="GLUTAMINYL-PEPTIDE CYCLOTRANSFERASE"/>
    <property type="match status" value="1"/>
</dbReference>
<dbReference type="InterPro" id="IPR011044">
    <property type="entry name" value="Quino_amine_DH_bsu"/>
</dbReference>
<dbReference type="AlphaFoldDB" id="A0A1X7DI65"/>
<feature type="signal peptide" evidence="1">
    <location>
        <begin position="1"/>
        <end position="21"/>
    </location>
</feature>
<keyword evidence="2" id="KW-0808">Transferase</keyword>
<dbReference type="RefSeq" id="WP_085101647.1">
    <property type="nucleotide sequence ID" value="NZ_FWZU01000003.1"/>
</dbReference>
<reference evidence="3" key="1">
    <citation type="submission" date="2017-04" db="EMBL/GenBank/DDBJ databases">
        <authorList>
            <person name="Varghese N."/>
            <person name="Submissions S."/>
        </authorList>
    </citation>
    <scope>NUCLEOTIDE SEQUENCE [LARGE SCALE GENOMIC DNA]</scope>
    <source>
        <strain evidence="3">K3S</strain>
    </source>
</reference>
<dbReference type="EMBL" id="FWZU01000003">
    <property type="protein sequence ID" value="SMF16002.1"/>
    <property type="molecule type" value="Genomic_DNA"/>
</dbReference>
<dbReference type="GO" id="GO:0016603">
    <property type="term" value="F:glutaminyl-peptide cyclotransferase activity"/>
    <property type="evidence" value="ECO:0007669"/>
    <property type="project" value="InterPro"/>
</dbReference>
<sequence length="268" mass="30622">MRKYYIIIHLAALLMILPVFAAKGYAGNNPHKAPTITCEIIRSLPHDESAYTQGFLYHDYYFYESTGKLGHSAIRKIEPESGTVRTEYKIDNALFGEGICLWNNEIFQLTWKSEKCFVYDLHSITRLAVFKYQGQGWGLTSDGDFLIQSDGSECLTLRDPHDFKKINKICITDGIKKIYRLNELEYADGVILCNVWHKDIIGAIDPANGKIIFWIDISTLRPLAGKNAEVANGIAWDKKNKRLFVTGKFWNKVFEIKFPPIKQITSDS</sequence>
<dbReference type="InterPro" id="IPR007788">
    <property type="entry name" value="QCT"/>
</dbReference>
<dbReference type="STRING" id="1519643.SAMN06295933_1944"/>
<dbReference type="OrthoDB" id="9783700at2"/>
<keyword evidence="1" id="KW-0732">Signal</keyword>
<evidence type="ECO:0000313" key="3">
    <source>
        <dbReference type="Proteomes" id="UP000192906"/>
    </source>
</evidence>
<name>A0A1X7DI65_9BACT</name>
<organism evidence="2 3">
    <name type="scientific">Desulfovibrio gilichinskyi</name>
    <dbReference type="NCBI Taxonomy" id="1519643"/>
    <lineage>
        <taxon>Bacteria</taxon>
        <taxon>Pseudomonadati</taxon>
        <taxon>Thermodesulfobacteriota</taxon>
        <taxon>Desulfovibrionia</taxon>
        <taxon>Desulfovibrionales</taxon>
        <taxon>Desulfovibrionaceae</taxon>
        <taxon>Desulfovibrio</taxon>
    </lineage>
</organism>
<feature type="chain" id="PRO_5012485353" evidence="1">
    <location>
        <begin position="22"/>
        <end position="268"/>
    </location>
</feature>
<dbReference type="SUPFAM" id="SSF50969">
    <property type="entry name" value="YVTN repeat-like/Quinoprotein amine dehydrogenase"/>
    <property type="match status" value="1"/>
</dbReference>
<keyword evidence="3" id="KW-1185">Reference proteome</keyword>
<dbReference type="Pfam" id="PF05096">
    <property type="entry name" value="Glu_cyclase_2"/>
    <property type="match status" value="1"/>
</dbReference>
<evidence type="ECO:0000313" key="2">
    <source>
        <dbReference type="EMBL" id="SMF16002.1"/>
    </source>
</evidence>